<proteinExistence type="predicted"/>
<reference evidence="2" key="2">
    <citation type="submission" date="2025-08" db="UniProtKB">
        <authorList>
            <consortium name="RefSeq"/>
        </authorList>
    </citation>
    <scope>IDENTIFICATION</scope>
    <source>
        <tissue evidence="2">Leaf</tissue>
    </source>
</reference>
<reference evidence="1" key="1">
    <citation type="journal article" date="2019" name="Database">
        <title>The radish genome database (RadishGD): an integrated information resource for radish genomics.</title>
        <authorList>
            <person name="Yu H.J."/>
            <person name="Baek S."/>
            <person name="Lee Y.J."/>
            <person name="Cho A."/>
            <person name="Mun J.H."/>
        </authorList>
    </citation>
    <scope>NUCLEOTIDE SEQUENCE [LARGE SCALE GENOMIC DNA]</scope>
    <source>
        <strain evidence="1">cv. WK10039</strain>
    </source>
</reference>
<dbReference type="GeneID" id="130495553"/>
<keyword evidence="1" id="KW-1185">Reference proteome</keyword>
<dbReference type="AlphaFoldDB" id="A0A9W3BUI3"/>
<organism evidence="1 2">
    <name type="scientific">Raphanus sativus</name>
    <name type="common">Radish</name>
    <name type="synonym">Raphanus raphanistrum var. sativus</name>
    <dbReference type="NCBI Taxonomy" id="3726"/>
    <lineage>
        <taxon>Eukaryota</taxon>
        <taxon>Viridiplantae</taxon>
        <taxon>Streptophyta</taxon>
        <taxon>Embryophyta</taxon>
        <taxon>Tracheophyta</taxon>
        <taxon>Spermatophyta</taxon>
        <taxon>Magnoliopsida</taxon>
        <taxon>eudicotyledons</taxon>
        <taxon>Gunneridae</taxon>
        <taxon>Pentapetalae</taxon>
        <taxon>rosids</taxon>
        <taxon>malvids</taxon>
        <taxon>Brassicales</taxon>
        <taxon>Brassicaceae</taxon>
        <taxon>Brassiceae</taxon>
        <taxon>Raphanus</taxon>
    </lineage>
</organism>
<gene>
    <name evidence="2" type="primary">LOC130495553</name>
</gene>
<evidence type="ECO:0000313" key="1">
    <source>
        <dbReference type="Proteomes" id="UP000504610"/>
    </source>
</evidence>
<dbReference type="Proteomes" id="UP000504610">
    <property type="component" value="Chromosome 6"/>
</dbReference>
<accession>A0A9W3BUI3</accession>
<evidence type="ECO:0000313" key="2">
    <source>
        <dbReference type="RefSeq" id="XP_056842942.1"/>
    </source>
</evidence>
<dbReference type="KEGG" id="rsz:130495553"/>
<protein>
    <submittedName>
        <fullName evidence="2">Uncharacterized protein LOC130495553</fullName>
    </submittedName>
</protein>
<dbReference type="RefSeq" id="XP_056842942.1">
    <property type="nucleotide sequence ID" value="XM_056986962.1"/>
</dbReference>
<sequence>MRNERGASCFSVLFSFSFSRNLSISFVSEAILSLSLVSRRNADDLFLRGSSVKRNGFYPARRLIVSLSLVSLRSLCLSGSTGIGRFDSFVRWLSSAAKDGSLSLWLSSTATKLLGDGSTRFAQMKKKRYALSKERSGRFIQSTI</sequence>
<name>A0A9W3BUI3_RAPSA</name>